<keyword evidence="1" id="KW-0378">Hydrolase</keyword>
<dbReference type="InterPro" id="IPR006439">
    <property type="entry name" value="HAD-SF_hydro_IA"/>
</dbReference>
<dbReference type="InterPro" id="IPR036412">
    <property type="entry name" value="HAD-like_sf"/>
</dbReference>
<sequence>MSGADARGWPVKTPRIRHVLFDFDGVLADYHHEVRIGHLARHSGMPHEHVREVLFGSGLETAYDSGGIDTDDYLARLGSGLACSLDADTWIEARVAGSFAIDEVLEQIEALDPALELGVLTNNGVMMAQVIPRVVERIYPRLQGRVLCSGGFQLRKPEPRIFTLALETLGWQAAHTLFVDDVFANVQGAREAGLHADTVSSGRTLRKVLKRYL</sequence>
<evidence type="ECO:0000313" key="2">
    <source>
        <dbReference type="Proteomes" id="UP000190341"/>
    </source>
</evidence>
<dbReference type="Proteomes" id="UP000190341">
    <property type="component" value="Unassembled WGS sequence"/>
</dbReference>
<dbReference type="OrthoDB" id="9797415at2"/>
<dbReference type="PANTHER" id="PTHR43611">
    <property type="entry name" value="ALPHA-D-GLUCOSE 1-PHOSPHATE PHOSPHATASE"/>
    <property type="match status" value="1"/>
</dbReference>
<dbReference type="AlphaFoldDB" id="A0A1T5JVM8"/>
<accession>A0A1T5JVM8</accession>
<dbReference type="Gene3D" id="3.40.50.1000">
    <property type="entry name" value="HAD superfamily/HAD-like"/>
    <property type="match status" value="1"/>
</dbReference>
<gene>
    <name evidence="1" type="ORF">SAMN06296058_1120</name>
</gene>
<dbReference type="PANTHER" id="PTHR43611:SF3">
    <property type="entry name" value="FLAVIN MONONUCLEOTIDE HYDROLASE 1, CHLOROPLATIC"/>
    <property type="match status" value="1"/>
</dbReference>
<dbReference type="STRING" id="428993.SAMN06296058_1120"/>
<dbReference type="RefSeq" id="WP_079723455.1">
    <property type="nucleotide sequence ID" value="NZ_BMCL01000002.1"/>
</dbReference>
<dbReference type="SFLD" id="SFLDS00003">
    <property type="entry name" value="Haloacid_Dehalogenase"/>
    <property type="match status" value="1"/>
</dbReference>
<dbReference type="EMBL" id="FUZV01000001">
    <property type="protein sequence ID" value="SKC55374.1"/>
    <property type="molecule type" value="Genomic_DNA"/>
</dbReference>
<dbReference type="GO" id="GO:0016787">
    <property type="term" value="F:hydrolase activity"/>
    <property type="evidence" value="ECO:0007669"/>
    <property type="project" value="UniProtKB-KW"/>
</dbReference>
<organism evidence="1 2">
    <name type="scientific">Pseudoxanthomonas indica</name>
    <dbReference type="NCBI Taxonomy" id="428993"/>
    <lineage>
        <taxon>Bacteria</taxon>
        <taxon>Pseudomonadati</taxon>
        <taxon>Pseudomonadota</taxon>
        <taxon>Gammaproteobacteria</taxon>
        <taxon>Lysobacterales</taxon>
        <taxon>Lysobacteraceae</taxon>
        <taxon>Pseudoxanthomonas</taxon>
    </lineage>
</organism>
<dbReference type="SUPFAM" id="SSF56784">
    <property type="entry name" value="HAD-like"/>
    <property type="match status" value="1"/>
</dbReference>
<dbReference type="SFLD" id="SFLDG01129">
    <property type="entry name" value="C1.5:_HAD__Beta-PGM__Phosphata"/>
    <property type="match status" value="1"/>
</dbReference>
<protein>
    <submittedName>
        <fullName evidence="1">Putative hydrolase of the HAD superfamily</fullName>
    </submittedName>
</protein>
<dbReference type="InterPro" id="IPR023214">
    <property type="entry name" value="HAD_sf"/>
</dbReference>
<dbReference type="Pfam" id="PF00702">
    <property type="entry name" value="Hydrolase"/>
    <property type="match status" value="1"/>
</dbReference>
<evidence type="ECO:0000313" key="1">
    <source>
        <dbReference type="EMBL" id="SKC55374.1"/>
    </source>
</evidence>
<keyword evidence="2" id="KW-1185">Reference proteome</keyword>
<proteinExistence type="predicted"/>
<reference evidence="1 2" key="1">
    <citation type="submission" date="2017-02" db="EMBL/GenBank/DDBJ databases">
        <authorList>
            <person name="Peterson S.W."/>
        </authorList>
    </citation>
    <scope>NUCLEOTIDE SEQUENCE [LARGE SCALE GENOMIC DNA]</scope>
    <source>
        <strain evidence="1 2">P15</strain>
    </source>
</reference>
<dbReference type="NCBIfam" id="TIGR01509">
    <property type="entry name" value="HAD-SF-IA-v3"/>
    <property type="match status" value="1"/>
</dbReference>
<name>A0A1T5JVM8_9GAMM</name>